<sequence length="116" mass="13348">MEDFLMADDYELLTIVNCEPQTPIKQNGQNETVPKEPSKFVAADFRMMEKNAKAKEILICGLGHDEYNKISTCSNAKEIWYALQNAHKGINQVKRSRIELLMKNYELFSMNESKSV</sequence>
<reference evidence="1" key="1">
    <citation type="journal article" date="2014" name="Nat. Commun.">
        <title>The tobacco genome sequence and its comparison with those of tomato and potato.</title>
        <authorList>
            <person name="Sierro N."/>
            <person name="Battey J.N."/>
            <person name="Ouadi S."/>
            <person name="Bakaher N."/>
            <person name="Bovet L."/>
            <person name="Willig A."/>
            <person name="Goepfert S."/>
            <person name="Peitsch M.C."/>
            <person name="Ivanov N.V."/>
        </authorList>
    </citation>
    <scope>NUCLEOTIDE SEQUENCE [LARGE SCALE GENOMIC DNA]</scope>
</reference>
<gene>
    <name evidence="2" type="primary">LOC142165998</name>
</gene>
<protein>
    <submittedName>
        <fullName evidence="2">Uncharacterized protein LOC142165998</fullName>
    </submittedName>
</protein>
<accession>A0AC58S678</accession>
<evidence type="ECO:0000313" key="1">
    <source>
        <dbReference type="Proteomes" id="UP000790787"/>
    </source>
</evidence>
<dbReference type="RefSeq" id="XP_075080498.1">
    <property type="nucleotide sequence ID" value="XM_075224397.1"/>
</dbReference>
<evidence type="ECO:0000313" key="2">
    <source>
        <dbReference type="RefSeq" id="XP_075080498.1"/>
    </source>
</evidence>
<proteinExistence type="predicted"/>
<keyword evidence="1" id="KW-1185">Reference proteome</keyword>
<organism evidence="1 2">
    <name type="scientific">Nicotiana tabacum</name>
    <name type="common">Common tobacco</name>
    <dbReference type="NCBI Taxonomy" id="4097"/>
    <lineage>
        <taxon>Eukaryota</taxon>
        <taxon>Viridiplantae</taxon>
        <taxon>Streptophyta</taxon>
        <taxon>Embryophyta</taxon>
        <taxon>Tracheophyta</taxon>
        <taxon>Spermatophyta</taxon>
        <taxon>Magnoliopsida</taxon>
        <taxon>eudicotyledons</taxon>
        <taxon>Gunneridae</taxon>
        <taxon>Pentapetalae</taxon>
        <taxon>asterids</taxon>
        <taxon>lamiids</taxon>
        <taxon>Solanales</taxon>
        <taxon>Solanaceae</taxon>
        <taxon>Nicotianoideae</taxon>
        <taxon>Nicotianeae</taxon>
        <taxon>Nicotiana</taxon>
    </lineage>
</organism>
<name>A0AC58S678_TOBAC</name>
<reference evidence="2" key="2">
    <citation type="submission" date="2025-08" db="UniProtKB">
        <authorList>
            <consortium name="RefSeq"/>
        </authorList>
    </citation>
    <scope>IDENTIFICATION</scope>
    <source>
        <tissue evidence="2">Leaf</tissue>
    </source>
</reference>
<dbReference type="Proteomes" id="UP000790787">
    <property type="component" value="Chromosome 11"/>
</dbReference>